<proteinExistence type="predicted"/>
<evidence type="ECO:0000313" key="3">
    <source>
        <dbReference type="Proteomes" id="UP000244855"/>
    </source>
</evidence>
<keyword evidence="3" id="KW-1185">Reference proteome</keyword>
<feature type="compositionally biased region" description="Low complexity" evidence="1">
    <location>
        <begin position="192"/>
        <end position="209"/>
    </location>
</feature>
<reference evidence="2 3" key="1">
    <citation type="journal article" date="2018" name="Sci. Rep.">
        <title>Comparative genomics provides insights into the lifestyle and reveals functional heterogeneity of dark septate endophytic fungi.</title>
        <authorList>
            <person name="Knapp D.G."/>
            <person name="Nemeth J.B."/>
            <person name="Barry K."/>
            <person name="Hainaut M."/>
            <person name="Henrissat B."/>
            <person name="Johnson J."/>
            <person name="Kuo A."/>
            <person name="Lim J.H.P."/>
            <person name="Lipzen A."/>
            <person name="Nolan M."/>
            <person name="Ohm R.A."/>
            <person name="Tamas L."/>
            <person name="Grigoriev I.V."/>
            <person name="Spatafora J.W."/>
            <person name="Nagy L.G."/>
            <person name="Kovacs G.M."/>
        </authorList>
    </citation>
    <scope>NUCLEOTIDE SEQUENCE [LARGE SCALE GENOMIC DNA]</scope>
    <source>
        <strain evidence="2 3">DSE2036</strain>
    </source>
</reference>
<evidence type="ECO:0000313" key="2">
    <source>
        <dbReference type="EMBL" id="PVH93651.1"/>
    </source>
</evidence>
<sequence>MSADGEGPSDQPVIARSMPIEHSLIGDEAVYSRNLGASTNAVNKMVNVPDPSGRSTSLKVKTAVSLTWRRPKEYKSKPEVFYIVPERFLDTDVVLSSAERQFPSDVDEEEEEEEYTPQARMSRGSFHARNFSNIKEVDDPSPPPSPTLHMPYYQPPHINQVPDRTRASRETHHRREQAESSGLKPPPRHAESGGSATTTAPSAAQNPSSGQLQVGGSWEKTQIKFAFDPEASGEAFWQSFYQWATQRKRDGQLERNRVTIQLRGSRNQEDDFFELPLNEDDIVGYWEEAIDWIQSNKRANTPHLFATIILDAG</sequence>
<gene>
    <name evidence="2" type="ORF">DM02DRAFT_695335</name>
</gene>
<protein>
    <submittedName>
        <fullName evidence="2">Uncharacterized protein</fullName>
    </submittedName>
</protein>
<dbReference type="OrthoDB" id="3677625at2759"/>
<dbReference type="EMBL" id="KZ805575">
    <property type="protein sequence ID" value="PVH93651.1"/>
    <property type="molecule type" value="Genomic_DNA"/>
</dbReference>
<feature type="region of interest" description="Disordered" evidence="1">
    <location>
        <begin position="100"/>
        <end position="215"/>
    </location>
</feature>
<organism evidence="2 3">
    <name type="scientific">Periconia macrospinosa</name>
    <dbReference type="NCBI Taxonomy" id="97972"/>
    <lineage>
        <taxon>Eukaryota</taxon>
        <taxon>Fungi</taxon>
        <taxon>Dikarya</taxon>
        <taxon>Ascomycota</taxon>
        <taxon>Pezizomycotina</taxon>
        <taxon>Dothideomycetes</taxon>
        <taxon>Pleosporomycetidae</taxon>
        <taxon>Pleosporales</taxon>
        <taxon>Massarineae</taxon>
        <taxon>Periconiaceae</taxon>
        <taxon>Periconia</taxon>
    </lineage>
</organism>
<feature type="compositionally biased region" description="Acidic residues" evidence="1">
    <location>
        <begin position="105"/>
        <end position="115"/>
    </location>
</feature>
<evidence type="ECO:0000256" key="1">
    <source>
        <dbReference type="SAM" id="MobiDB-lite"/>
    </source>
</evidence>
<name>A0A2V1D6H0_9PLEO</name>
<accession>A0A2V1D6H0</accession>
<dbReference type="Proteomes" id="UP000244855">
    <property type="component" value="Unassembled WGS sequence"/>
</dbReference>
<dbReference type="AlphaFoldDB" id="A0A2V1D6H0"/>